<reference evidence="1 2" key="1">
    <citation type="submission" date="2018-08" db="EMBL/GenBank/DDBJ databases">
        <title>Lactobacillus suantsai sp. nov., isolated from traditional fermented suan-tsai in Taiwan.</title>
        <authorList>
            <person name="Huang C.-H."/>
        </authorList>
    </citation>
    <scope>NUCLEOTIDE SEQUENCE [LARGE SCALE GENOMIC DNA]</scope>
    <source>
        <strain evidence="1 2">BCRC 12945</strain>
    </source>
</reference>
<dbReference type="OrthoDB" id="2918624at2"/>
<organism evidence="1 2">
    <name type="scientific">Levilactobacillus suantsaii</name>
    <dbReference type="NCBI Taxonomy" id="2292255"/>
    <lineage>
        <taxon>Bacteria</taxon>
        <taxon>Bacillati</taxon>
        <taxon>Bacillota</taxon>
        <taxon>Bacilli</taxon>
        <taxon>Lactobacillales</taxon>
        <taxon>Lactobacillaceae</taxon>
        <taxon>Levilactobacillus</taxon>
    </lineage>
</organism>
<dbReference type="AlphaFoldDB" id="A0A4Q0VL15"/>
<evidence type="ECO:0000313" key="2">
    <source>
        <dbReference type="Proteomes" id="UP000290602"/>
    </source>
</evidence>
<sequence>MTSKQDWLHQQIQALAAQQPQFTDRAFWVALDRVVTEQAQRHDQLQGEIDGRTWRPDKW</sequence>
<name>A0A4Q0VL15_9LACO</name>
<comment type="caution">
    <text evidence="1">The sequence shown here is derived from an EMBL/GenBank/DDBJ whole genome shotgun (WGS) entry which is preliminary data.</text>
</comment>
<keyword evidence="2" id="KW-1185">Reference proteome</keyword>
<protein>
    <submittedName>
        <fullName evidence="1">Uncharacterized protein</fullName>
    </submittedName>
</protein>
<dbReference type="EMBL" id="QXIL01000006">
    <property type="protein sequence ID" value="RXI79126.1"/>
    <property type="molecule type" value="Genomic_DNA"/>
</dbReference>
<dbReference type="RefSeq" id="WP_129032130.1">
    <property type="nucleotide sequence ID" value="NZ_CP059603.1"/>
</dbReference>
<accession>A0A4Q0VL15</accession>
<proteinExistence type="predicted"/>
<evidence type="ECO:0000313" key="1">
    <source>
        <dbReference type="EMBL" id="RXI79126.1"/>
    </source>
</evidence>
<dbReference type="Proteomes" id="UP000290602">
    <property type="component" value="Unassembled WGS sequence"/>
</dbReference>
<gene>
    <name evidence="1" type="ORF">DXH47_04945</name>
</gene>